<feature type="compositionally biased region" description="Low complexity" evidence="1">
    <location>
        <begin position="132"/>
        <end position="145"/>
    </location>
</feature>
<feature type="signal peptide" evidence="2">
    <location>
        <begin position="1"/>
        <end position="22"/>
    </location>
</feature>
<reference evidence="3 4" key="1">
    <citation type="submission" date="2020-02" db="EMBL/GenBank/DDBJ databases">
        <title>Integrative conjugative elements (ICEs) and plasmids drive adaptation of Pseudomonas nitroreducens strain HBP1 to wastewater environment.</title>
        <authorList>
            <person name="Sentchilo V."/>
            <person name="Carraro N."/>
            <person name="Bertelli C."/>
            <person name="van der Meer J.R."/>
        </authorList>
    </citation>
    <scope>NUCLEOTIDE SEQUENCE [LARGE SCALE GENOMIC DNA]</scope>
    <source>
        <strain evidence="3 4">HBP1</strain>
        <plasmid evidence="4">ppnihbp1_1</plasmid>
    </source>
</reference>
<name>A0A6G6J7Y1_PSENT</name>
<feature type="region of interest" description="Disordered" evidence="1">
    <location>
        <begin position="87"/>
        <end position="161"/>
    </location>
</feature>
<evidence type="ECO:0000256" key="2">
    <source>
        <dbReference type="SAM" id="SignalP"/>
    </source>
</evidence>
<evidence type="ECO:0000256" key="1">
    <source>
        <dbReference type="SAM" id="MobiDB-lite"/>
    </source>
</evidence>
<dbReference type="KEGG" id="pnt:G5B91_33710"/>
<gene>
    <name evidence="3" type="ORF">G5B91_33710</name>
</gene>
<evidence type="ECO:0000313" key="4">
    <source>
        <dbReference type="Proteomes" id="UP000501063"/>
    </source>
</evidence>
<dbReference type="Proteomes" id="UP000501063">
    <property type="component" value="Plasmid pPniHBP1_1"/>
</dbReference>
<protein>
    <recommendedName>
        <fullName evidence="5">Type IV pilus biogenesis protein PilP</fullName>
    </recommendedName>
</protein>
<dbReference type="AlphaFoldDB" id="A0A6G6J7Y1"/>
<keyword evidence="3" id="KW-0614">Plasmid</keyword>
<geneLocation type="plasmid" evidence="4">
    <name>ppnihbp1_1</name>
</geneLocation>
<dbReference type="RefSeq" id="WP_017519776.1">
    <property type="nucleotide sequence ID" value="NZ_CP049142.1"/>
</dbReference>
<sequence>MNKSFTSIMLATQIAVSLHAFADTDDADTHRSRNRQLGDMEYKRDQLKLQAEMADSYKKMSDAGFIVNEDGKPLGVKDIATLGEEVRSAGSRAEKTDLPFGPNTPMSTTPPFMGEQPPASMTTPPPPPPATGTPAQTTAALPGGPAKDEKPAEEDPSTKRLQLVEVRADSIVVVTNEGRQVLRNGEKVNGYTLLRFGVDRAYLKGPKGTRELVIDWTNSKRLAGE</sequence>
<proteinExistence type="predicted"/>
<evidence type="ECO:0008006" key="5">
    <source>
        <dbReference type="Google" id="ProtNLM"/>
    </source>
</evidence>
<dbReference type="EMBL" id="CP049142">
    <property type="protein sequence ID" value="QIE91313.1"/>
    <property type="molecule type" value="Genomic_DNA"/>
</dbReference>
<organism evidence="3 4">
    <name type="scientific">Pseudomonas nitroreducens</name>
    <dbReference type="NCBI Taxonomy" id="46680"/>
    <lineage>
        <taxon>Bacteria</taxon>
        <taxon>Pseudomonadati</taxon>
        <taxon>Pseudomonadota</taxon>
        <taxon>Gammaproteobacteria</taxon>
        <taxon>Pseudomonadales</taxon>
        <taxon>Pseudomonadaceae</taxon>
        <taxon>Pseudomonas</taxon>
    </lineage>
</organism>
<keyword evidence="2" id="KW-0732">Signal</keyword>
<feature type="compositionally biased region" description="Basic and acidic residues" evidence="1">
    <location>
        <begin position="87"/>
        <end position="97"/>
    </location>
</feature>
<feature type="chain" id="PRO_5026117453" description="Type IV pilus biogenesis protein PilP" evidence="2">
    <location>
        <begin position="23"/>
        <end position="225"/>
    </location>
</feature>
<accession>A0A6G6J7Y1</accession>
<evidence type="ECO:0000313" key="3">
    <source>
        <dbReference type="EMBL" id="QIE91313.1"/>
    </source>
</evidence>